<dbReference type="Proteomes" id="UP000651208">
    <property type="component" value="Unassembled WGS sequence"/>
</dbReference>
<evidence type="ECO:0000313" key="3">
    <source>
        <dbReference type="Proteomes" id="UP000651208"/>
    </source>
</evidence>
<keyword evidence="1" id="KW-0732">Signal</keyword>
<name>A0ABR7QW47_9GAMM</name>
<keyword evidence="3" id="KW-1185">Reference proteome</keyword>
<gene>
    <name evidence="2" type="ORF">FcAc13_03850</name>
</gene>
<feature type="chain" id="PRO_5045872378" evidence="1">
    <location>
        <begin position="25"/>
        <end position="610"/>
    </location>
</feature>
<protein>
    <submittedName>
        <fullName evidence="2">Uncharacterized protein</fullName>
    </submittedName>
</protein>
<organism evidence="2 3">
    <name type="scientific">Frischella japonica</name>
    <dbReference type="NCBI Taxonomy" id="2741544"/>
    <lineage>
        <taxon>Bacteria</taxon>
        <taxon>Pseudomonadati</taxon>
        <taxon>Pseudomonadota</taxon>
        <taxon>Gammaproteobacteria</taxon>
        <taxon>Orbales</taxon>
        <taxon>Orbaceae</taxon>
        <taxon>Frischella</taxon>
    </lineage>
</organism>
<proteinExistence type="predicted"/>
<comment type="caution">
    <text evidence="2">The sequence shown here is derived from an EMBL/GenBank/DDBJ whole genome shotgun (WGS) entry which is preliminary data.</text>
</comment>
<sequence length="610" mass="71739">MNNIIKTCLLVCLVWISNAQSIFAELTVNNTTEIIKRLKEQAIEPNKIYFQYDFNNFINKDDSYPQKNLFSSLTALESKPDMHSLAIQNISEITLNENYQYSDVLERDRNIIEILYPTDLFQLLDDGVYFYIFNEHNQLIKKDTFAEVFELPCYVRVEKKNGMVVSIQKRPLRSITHYTYDYWTNNNIKRAILEMYDNHHQVIYFDEVFFDEAGRRVKGAEKNINTGNTVIYSYIRQDGIERIEEYFDAKGIKTNHVTYYEKSHRPENKRLNEKGEIIEITQQRPADIFDFQKDLDESVPYNTLIMDIEKSDGTLTRALFKRVFESDMTLWDHEAINRAKFLGIKPKQVYYHKLPFPAFLDERYKNFPHQMPLTLIEAENQTPQTEYSELIKVEISDNYQYKKIIKEKWQQSPISLPVEQFKSLENGLSFFVMDESGKLSELSSVEQAIELPRYIRIEKVMGKIVSILQKTYIQRLITEFEYNGNEQIGSKLFTFNRDVMPDLIIETTYEKGNYVPLSQIIKNGEHTTIRTFMHHKDDDMFGIIEKFSNQGVKTNHIEVSQNGAVKNQYLGADGKVLNITDSFDDENNQGSYDDLLFYSDDFEMVRLSSF</sequence>
<accession>A0ABR7QW47</accession>
<reference evidence="2 3" key="1">
    <citation type="submission" date="2020-06" db="EMBL/GenBank/DDBJ databases">
        <title>Frischella cerana isolated from Apis cerana gut homogenate.</title>
        <authorList>
            <person name="Wolter L.A."/>
            <person name="Suenami S."/>
            <person name="Miyazaki R."/>
        </authorList>
    </citation>
    <scope>NUCLEOTIDE SEQUENCE [LARGE SCALE GENOMIC DNA]</scope>
    <source>
        <strain evidence="2 3">Ac13</strain>
    </source>
</reference>
<dbReference type="EMBL" id="JABURY010000008">
    <property type="protein sequence ID" value="MBC9130439.1"/>
    <property type="molecule type" value="Genomic_DNA"/>
</dbReference>
<evidence type="ECO:0000256" key="1">
    <source>
        <dbReference type="SAM" id="SignalP"/>
    </source>
</evidence>
<evidence type="ECO:0000313" key="2">
    <source>
        <dbReference type="EMBL" id="MBC9130439.1"/>
    </source>
</evidence>
<dbReference type="RefSeq" id="WP_187754890.1">
    <property type="nucleotide sequence ID" value="NZ_JABURY010000008.1"/>
</dbReference>
<feature type="signal peptide" evidence="1">
    <location>
        <begin position="1"/>
        <end position="24"/>
    </location>
</feature>